<evidence type="ECO:0000256" key="1">
    <source>
        <dbReference type="SAM" id="MobiDB-lite"/>
    </source>
</evidence>
<evidence type="ECO:0000313" key="3">
    <source>
        <dbReference type="Proteomes" id="UP001480595"/>
    </source>
</evidence>
<name>A0ABR1WSY6_9PEZI</name>
<reference evidence="2 3" key="1">
    <citation type="submission" date="2023-01" db="EMBL/GenBank/DDBJ databases">
        <title>Analysis of 21 Apiospora genomes using comparative genomics revels a genus with tremendous synthesis potential of carbohydrate active enzymes and secondary metabolites.</title>
        <authorList>
            <person name="Sorensen T."/>
        </authorList>
    </citation>
    <scope>NUCLEOTIDE SEQUENCE [LARGE SCALE GENOMIC DNA]</scope>
    <source>
        <strain evidence="2 3">CBS 135458</strain>
    </source>
</reference>
<comment type="caution">
    <text evidence="2">The sequence shown here is derived from an EMBL/GenBank/DDBJ whole genome shotgun (WGS) entry which is preliminary data.</text>
</comment>
<dbReference type="EMBL" id="JAQQWL010000002">
    <property type="protein sequence ID" value="KAK8086276.1"/>
    <property type="molecule type" value="Genomic_DNA"/>
</dbReference>
<protein>
    <submittedName>
        <fullName evidence="2">Uncharacterized protein</fullName>
    </submittedName>
</protein>
<sequence length="222" mass="24961">MPLSWAAHDAWAALSAHQKEAIDDLVAKYTHLVPFTFTRDELLTDVFSSWDSSRKPTVPTIYHQGLTGLDSLAAMKRTSPDSEDSENGRPNKVQRTANGRAPNYPSEDDKELSSASRELAASDPEALAREIVVTGHFVAKHYEKQNCVVLAFLVQKYLYNAGRIEAWSPEQDGKPQVSTSDIRAPLEPQEYVDLCVENLEEVKRAVKRKLLSGDWERHNRGR</sequence>
<dbReference type="GeneID" id="92085722"/>
<keyword evidence="3" id="KW-1185">Reference proteome</keyword>
<proteinExistence type="predicted"/>
<organism evidence="2 3">
    <name type="scientific">Apiospora phragmitis</name>
    <dbReference type="NCBI Taxonomy" id="2905665"/>
    <lineage>
        <taxon>Eukaryota</taxon>
        <taxon>Fungi</taxon>
        <taxon>Dikarya</taxon>
        <taxon>Ascomycota</taxon>
        <taxon>Pezizomycotina</taxon>
        <taxon>Sordariomycetes</taxon>
        <taxon>Xylariomycetidae</taxon>
        <taxon>Amphisphaeriales</taxon>
        <taxon>Apiosporaceae</taxon>
        <taxon>Apiospora</taxon>
    </lineage>
</organism>
<dbReference type="Proteomes" id="UP001480595">
    <property type="component" value="Unassembled WGS sequence"/>
</dbReference>
<evidence type="ECO:0000313" key="2">
    <source>
        <dbReference type="EMBL" id="KAK8086276.1"/>
    </source>
</evidence>
<gene>
    <name evidence="2" type="ORF">PG994_001250</name>
</gene>
<feature type="region of interest" description="Disordered" evidence="1">
    <location>
        <begin position="76"/>
        <end position="119"/>
    </location>
</feature>
<dbReference type="RefSeq" id="XP_066720800.1">
    <property type="nucleotide sequence ID" value="XM_066852659.1"/>
</dbReference>
<accession>A0ABR1WSY6</accession>